<proteinExistence type="predicted"/>
<comment type="caution">
    <text evidence="2">The sequence shown here is derived from an EMBL/GenBank/DDBJ whole genome shotgun (WGS) entry which is preliminary data.</text>
</comment>
<sequence length="95" mass="11621">MTSLNKQIFKINPLITVALEACYYEVCSLWFGFWMRLRFFAKDAELFLYPIFLEAIKLWNLLEKIQYHRLHHQAYSRYIHHKNMYCSLKLTKVNN</sequence>
<reference evidence="2 3" key="1">
    <citation type="submission" date="2022-12" db="EMBL/GenBank/DDBJ databases">
        <title>Chromosome-level genome assembly of true bugs.</title>
        <authorList>
            <person name="Ma L."/>
            <person name="Li H."/>
        </authorList>
    </citation>
    <scope>NUCLEOTIDE SEQUENCE [LARGE SCALE GENOMIC DNA]</scope>
    <source>
        <strain evidence="2">Lab_2022b</strain>
    </source>
</reference>
<protein>
    <submittedName>
        <fullName evidence="2">Uncharacterized protein</fullName>
    </submittedName>
</protein>
<dbReference type="AlphaFoldDB" id="A0AAW1CPR8"/>
<dbReference type="Proteomes" id="UP001461498">
    <property type="component" value="Unassembled WGS sequence"/>
</dbReference>
<keyword evidence="3" id="KW-1185">Reference proteome</keyword>
<keyword evidence="1" id="KW-0472">Membrane</keyword>
<evidence type="ECO:0000313" key="3">
    <source>
        <dbReference type="Proteomes" id="UP001461498"/>
    </source>
</evidence>
<dbReference type="EMBL" id="JAPXFL010000012">
    <property type="protein sequence ID" value="KAK9498813.1"/>
    <property type="molecule type" value="Genomic_DNA"/>
</dbReference>
<keyword evidence="1" id="KW-0812">Transmembrane</keyword>
<keyword evidence="1" id="KW-1133">Transmembrane helix</keyword>
<evidence type="ECO:0000256" key="1">
    <source>
        <dbReference type="SAM" id="Phobius"/>
    </source>
</evidence>
<evidence type="ECO:0000313" key="2">
    <source>
        <dbReference type="EMBL" id="KAK9498813.1"/>
    </source>
</evidence>
<accession>A0AAW1CPR8</accession>
<gene>
    <name evidence="2" type="ORF">O3M35_003370</name>
</gene>
<organism evidence="2 3">
    <name type="scientific">Rhynocoris fuscipes</name>
    <dbReference type="NCBI Taxonomy" id="488301"/>
    <lineage>
        <taxon>Eukaryota</taxon>
        <taxon>Metazoa</taxon>
        <taxon>Ecdysozoa</taxon>
        <taxon>Arthropoda</taxon>
        <taxon>Hexapoda</taxon>
        <taxon>Insecta</taxon>
        <taxon>Pterygota</taxon>
        <taxon>Neoptera</taxon>
        <taxon>Paraneoptera</taxon>
        <taxon>Hemiptera</taxon>
        <taxon>Heteroptera</taxon>
        <taxon>Panheteroptera</taxon>
        <taxon>Cimicomorpha</taxon>
        <taxon>Reduviidae</taxon>
        <taxon>Harpactorinae</taxon>
        <taxon>Harpactorini</taxon>
        <taxon>Rhynocoris</taxon>
    </lineage>
</organism>
<name>A0AAW1CPR8_9HEMI</name>
<feature type="transmembrane region" description="Helical" evidence="1">
    <location>
        <begin position="12"/>
        <end position="34"/>
    </location>
</feature>